<name>A0AC35TTE7_9BILA</name>
<dbReference type="WBParaSite" id="RSKR_0000398400.1">
    <property type="protein sequence ID" value="RSKR_0000398400.1"/>
    <property type="gene ID" value="RSKR_0000398400"/>
</dbReference>
<proteinExistence type="predicted"/>
<accession>A0AC35TTE7</accession>
<protein>
    <submittedName>
        <fullName evidence="2">BLOC-1-related complex subunit 5</fullName>
    </submittedName>
</protein>
<dbReference type="Proteomes" id="UP000095286">
    <property type="component" value="Unplaced"/>
</dbReference>
<organism evidence="1 2">
    <name type="scientific">Rhabditophanes sp. KR3021</name>
    <dbReference type="NCBI Taxonomy" id="114890"/>
    <lineage>
        <taxon>Eukaryota</taxon>
        <taxon>Metazoa</taxon>
        <taxon>Ecdysozoa</taxon>
        <taxon>Nematoda</taxon>
        <taxon>Chromadorea</taxon>
        <taxon>Rhabditida</taxon>
        <taxon>Tylenchina</taxon>
        <taxon>Panagrolaimomorpha</taxon>
        <taxon>Strongyloidoidea</taxon>
        <taxon>Alloionematidae</taxon>
        <taxon>Rhabditophanes</taxon>
    </lineage>
</organism>
<reference evidence="2" key="1">
    <citation type="submission" date="2016-11" db="UniProtKB">
        <authorList>
            <consortium name="WormBaseParasite"/>
        </authorList>
    </citation>
    <scope>IDENTIFICATION</scope>
    <source>
        <strain evidence="2">KR3021</strain>
    </source>
</reference>
<evidence type="ECO:0000313" key="2">
    <source>
        <dbReference type="WBParaSite" id="RSKR_0000398400.1"/>
    </source>
</evidence>
<evidence type="ECO:0000313" key="1">
    <source>
        <dbReference type="Proteomes" id="UP000095286"/>
    </source>
</evidence>
<sequence>MSEIAVQSDKDFEQSNLHDSETPPKLTPEQHIDLPGSCTNSNKDDDAETSDPNEEKQIFPSKVTELFQTASICFNKLGDIAHQIKGIQETGGQQWLQQDTHKLQECITVFSNNLDEITKDIQKRQTEHNKSDMIRKSNISMPTVMNYTHFNRPRAIVNQRITPSQMNQIKPIPRPMAVPSRSAPNVARHPPINVTHTDISHQTGLIPARQQSLKRAMPSLVNSNQATASSVFNSGGTQYPPYKNISNAVPYHNTATGEMKMVPKSQVDSMQRKF</sequence>